<name>A0AAN7V1T5_9PEZI</name>
<evidence type="ECO:0000313" key="1">
    <source>
        <dbReference type="EMBL" id="KAK5636781.1"/>
    </source>
</evidence>
<gene>
    <name evidence="1" type="ORF">RRF57_012493</name>
</gene>
<comment type="caution">
    <text evidence="1">The sequence shown here is derived from an EMBL/GenBank/DDBJ whole genome shotgun (WGS) entry which is preliminary data.</text>
</comment>
<keyword evidence="2" id="KW-1185">Reference proteome</keyword>
<sequence length="73" mass="7930">MAPVLDDQVRSVAIVSLLPSASVTTSRAKAPRVSPQIFRAASNPMRPEYQPSPTWIPIVLELSSSKFVTSYVS</sequence>
<dbReference type="AlphaFoldDB" id="A0AAN7V1T5"/>
<evidence type="ECO:0000313" key="2">
    <source>
        <dbReference type="Proteomes" id="UP001305414"/>
    </source>
</evidence>
<organism evidence="1 2">
    <name type="scientific">Xylaria bambusicola</name>
    <dbReference type="NCBI Taxonomy" id="326684"/>
    <lineage>
        <taxon>Eukaryota</taxon>
        <taxon>Fungi</taxon>
        <taxon>Dikarya</taxon>
        <taxon>Ascomycota</taxon>
        <taxon>Pezizomycotina</taxon>
        <taxon>Sordariomycetes</taxon>
        <taxon>Xylariomycetidae</taxon>
        <taxon>Xylariales</taxon>
        <taxon>Xylariaceae</taxon>
        <taxon>Xylaria</taxon>
    </lineage>
</organism>
<accession>A0AAN7V1T5</accession>
<dbReference type="EMBL" id="JAWHQM010000077">
    <property type="protein sequence ID" value="KAK5636781.1"/>
    <property type="molecule type" value="Genomic_DNA"/>
</dbReference>
<reference evidence="1 2" key="1">
    <citation type="submission" date="2023-10" db="EMBL/GenBank/DDBJ databases">
        <title>Draft genome sequence of Xylaria bambusicola isolate GMP-LS, the root and basal stem rot pathogen of sugarcane in Indonesia.</title>
        <authorList>
            <person name="Selvaraj P."/>
            <person name="Muralishankar V."/>
            <person name="Muruganantham S."/>
            <person name="Sp S."/>
            <person name="Haryani S."/>
            <person name="Lau K.J.X."/>
            <person name="Naqvi N.I."/>
        </authorList>
    </citation>
    <scope>NUCLEOTIDE SEQUENCE [LARGE SCALE GENOMIC DNA]</scope>
    <source>
        <strain evidence="1">GMP-LS</strain>
    </source>
</reference>
<protein>
    <submittedName>
        <fullName evidence="1">Uncharacterized protein</fullName>
    </submittedName>
</protein>
<proteinExistence type="predicted"/>
<dbReference type="Proteomes" id="UP001305414">
    <property type="component" value="Unassembled WGS sequence"/>
</dbReference>